<reference evidence="11 12" key="1">
    <citation type="submission" date="2012-07" db="EMBL/GenBank/DDBJ databases">
        <authorList>
            <person name="Durkin A.S."/>
            <person name="McCorrison J."/>
            <person name="Torralba M."/>
            <person name="Gillis M."/>
            <person name="Methe B."/>
            <person name="Sutton G."/>
            <person name="Nelson K.E."/>
        </authorList>
    </citation>
    <scope>NUCLEOTIDE SEQUENCE [LARGE SCALE GENOMIC DNA]</scope>
    <source>
        <strain evidence="11 12">Fnf 1007</strain>
    </source>
</reference>
<evidence type="ECO:0000256" key="2">
    <source>
        <dbReference type="ARBA" id="ARBA00022448"/>
    </source>
</evidence>
<evidence type="ECO:0000256" key="6">
    <source>
        <dbReference type="ARBA" id="ARBA00022989"/>
    </source>
</evidence>
<comment type="caution">
    <text evidence="11">The sequence shown here is derived from an EMBL/GenBank/DDBJ whole genome shotgun (WGS) entry which is preliminary data.</text>
</comment>
<keyword evidence="3" id="KW-0050">Antiport</keyword>
<dbReference type="PANTHER" id="PTHR33451">
    <property type="entry name" value="MALATE-2H(+)/NA(+)-LACTATE ANTIPORTER"/>
    <property type="match status" value="1"/>
</dbReference>
<feature type="transmembrane region" description="Helical" evidence="9">
    <location>
        <begin position="470"/>
        <end position="495"/>
    </location>
</feature>
<protein>
    <submittedName>
        <fullName evidence="11">Na+/H+ antiporter NhaC</fullName>
    </submittedName>
</protein>
<proteinExistence type="inferred from homology"/>
<dbReference type="GO" id="GO:0015297">
    <property type="term" value="F:antiporter activity"/>
    <property type="evidence" value="ECO:0007669"/>
    <property type="project" value="UniProtKB-KW"/>
</dbReference>
<dbReference type="NCBIfam" id="TIGR00931">
    <property type="entry name" value="antiport_nhaC"/>
    <property type="match status" value="1"/>
</dbReference>
<dbReference type="Pfam" id="PF03553">
    <property type="entry name" value="Na_H_antiporter"/>
    <property type="match status" value="1"/>
</dbReference>
<organism evidence="11 12">
    <name type="scientific">Fusobacterium necrophorum subsp. funduliforme Fnf 1007</name>
    <dbReference type="NCBI Taxonomy" id="1161424"/>
    <lineage>
        <taxon>Bacteria</taxon>
        <taxon>Fusobacteriati</taxon>
        <taxon>Fusobacteriota</taxon>
        <taxon>Fusobacteriia</taxon>
        <taxon>Fusobacteriales</taxon>
        <taxon>Fusobacteriaceae</taxon>
        <taxon>Fusobacterium</taxon>
    </lineage>
</organism>
<evidence type="ECO:0000256" key="4">
    <source>
        <dbReference type="ARBA" id="ARBA00022475"/>
    </source>
</evidence>
<evidence type="ECO:0000256" key="9">
    <source>
        <dbReference type="SAM" id="Phobius"/>
    </source>
</evidence>
<feature type="transmembrane region" description="Helical" evidence="9">
    <location>
        <begin position="235"/>
        <end position="255"/>
    </location>
</feature>
<comment type="similarity">
    <text evidence="8">Belongs to the NhaC Na(+)/H(+) (TC 2.A.35) antiporter family.</text>
</comment>
<evidence type="ECO:0000259" key="10">
    <source>
        <dbReference type="Pfam" id="PF03553"/>
    </source>
</evidence>
<accession>A0AAN3VVF2</accession>
<feature type="transmembrane region" description="Helical" evidence="9">
    <location>
        <begin position="55"/>
        <end position="72"/>
    </location>
</feature>
<sequence>MITISEGFLQCKLVGSFFIFTCRQKIKKQKIEHRKGEIFMFDLVQHRKPTRLESFVIILIIFILLGFPMIAIPNMTPHIPVLVSIIFLILYGMLQKISFRKMQKSMIQSVSTSMGAIYLFFFIGILISVLMMSGAIPTLMYYGLDIISTRVFYLSTFCITAIIGISIGSSLTTVATLGVALMGLSNAFGLNPAITAGAIVSGAFFGDKMSPLSDTTGIAASIVGVDLFDHIRNMLYTTLPAFIISAIVFGAFSPWNQAGDISSVAAFKEDILSTGLVHGYALLPFILLIIFSIFKVPAIVTIIFTSIASLAIAKIHTDYSLQEIGGFLFGGFSKAGLPENIASLISRGGINSMFFTITIIILALSLGGLLFGLGIIPTLLESIAHFLNSASRATICVVITALGVNFIVGEQYLSILLAGKTFKPVYDNLHLHSKNLSRTLEDAGTVINPLVPWGVCGVFIASMLRVPTLVYLPFSVFCYSSLFLTVIFGFTGLTLTRGGKE</sequence>
<keyword evidence="2" id="KW-0813">Transport</keyword>
<keyword evidence="6 9" id="KW-1133">Transmembrane helix</keyword>
<evidence type="ECO:0000256" key="3">
    <source>
        <dbReference type="ARBA" id="ARBA00022449"/>
    </source>
</evidence>
<dbReference type="InterPro" id="IPR018461">
    <property type="entry name" value="Na/H_Antiport_NhaC-like_C"/>
</dbReference>
<gene>
    <name evidence="11" type="primary">nhaC_1</name>
    <name evidence="11" type="ORF">HMPREF1127_0071</name>
</gene>
<keyword evidence="5 9" id="KW-0812">Transmembrane</keyword>
<feature type="transmembrane region" description="Helical" evidence="9">
    <location>
        <begin position="389"/>
        <end position="408"/>
    </location>
</feature>
<evidence type="ECO:0000313" key="12">
    <source>
        <dbReference type="Proteomes" id="UP000003120"/>
    </source>
</evidence>
<keyword evidence="4" id="KW-1003">Cell membrane</keyword>
<evidence type="ECO:0000313" key="11">
    <source>
        <dbReference type="EMBL" id="EJU16600.1"/>
    </source>
</evidence>
<dbReference type="GO" id="GO:0005886">
    <property type="term" value="C:plasma membrane"/>
    <property type="evidence" value="ECO:0007669"/>
    <property type="project" value="UniProtKB-SubCell"/>
</dbReference>
<dbReference type="PANTHER" id="PTHR33451:SF6">
    <property type="entry name" value="NA(+)_H(+) ANTIPORTER NHAC"/>
    <property type="match status" value="1"/>
</dbReference>
<dbReference type="InterPro" id="IPR052180">
    <property type="entry name" value="NhaC_Na-H+_Antiporter"/>
</dbReference>
<dbReference type="AlphaFoldDB" id="A0AAN3VVF2"/>
<dbReference type="Proteomes" id="UP000003120">
    <property type="component" value="Unassembled WGS sequence"/>
</dbReference>
<keyword evidence="7 9" id="KW-0472">Membrane</keyword>
<feature type="transmembrane region" description="Helical" evidence="9">
    <location>
        <begin position="353"/>
        <end position="377"/>
    </location>
</feature>
<dbReference type="InterPro" id="IPR004770">
    <property type="entry name" value="Na/H_antiport_NhaC"/>
</dbReference>
<evidence type="ECO:0000256" key="5">
    <source>
        <dbReference type="ARBA" id="ARBA00022692"/>
    </source>
</evidence>
<evidence type="ECO:0000256" key="1">
    <source>
        <dbReference type="ARBA" id="ARBA00004651"/>
    </source>
</evidence>
<evidence type="ECO:0000256" key="8">
    <source>
        <dbReference type="ARBA" id="ARBA00038435"/>
    </source>
</evidence>
<feature type="transmembrane region" description="Helical" evidence="9">
    <location>
        <begin position="282"/>
        <end position="312"/>
    </location>
</feature>
<feature type="domain" description="Na+/H+ antiporter NhaC-like C-terminal" evidence="10">
    <location>
        <begin position="202"/>
        <end position="493"/>
    </location>
</feature>
<comment type="subcellular location">
    <subcellularLocation>
        <location evidence="1">Cell membrane</location>
        <topology evidence="1">Multi-pass membrane protein</topology>
    </subcellularLocation>
</comment>
<feature type="transmembrane region" description="Helical" evidence="9">
    <location>
        <begin position="78"/>
        <end position="94"/>
    </location>
</feature>
<feature type="transmembrane region" description="Helical" evidence="9">
    <location>
        <begin position="443"/>
        <end position="464"/>
    </location>
</feature>
<feature type="transmembrane region" description="Helical" evidence="9">
    <location>
        <begin position="188"/>
        <end position="206"/>
    </location>
</feature>
<feature type="transmembrane region" description="Helical" evidence="9">
    <location>
        <begin position="115"/>
        <end position="140"/>
    </location>
</feature>
<name>A0AAN3VVF2_9FUSO</name>
<feature type="transmembrane region" description="Helical" evidence="9">
    <location>
        <begin position="152"/>
        <end position="181"/>
    </location>
</feature>
<evidence type="ECO:0000256" key="7">
    <source>
        <dbReference type="ARBA" id="ARBA00023136"/>
    </source>
</evidence>
<dbReference type="EMBL" id="ALKK01000054">
    <property type="protein sequence ID" value="EJU16600.1"/>
    <property type="molecule type" value="Genomic_DNA"/>
</dbReference>